<dbReference type="GO" id="GO:0000287">
    <property type="term" value="F:magnesium ion binding"/>
    <property type="evidence" value="ECO:0007669"/>
    <property type="project" value="InterPro"/>
</dbReference>
<protein>
    <submittedName>
        <fullName evidence="1">RusA family crossover junction endodeoxyribonuclease</fullName>
    </submittedName>
</protein>
<dbReference type="Proteomes" id="UP000500741">
    <property type="component" value="Chromosome"/>
</dbReference>
<dbReference type="InterPro" id="IPR008822">
    <property type="entry name" value="Endonuclease_RusA-like"/>
</dbReference>
<dbReference type="RefSeq" id="WP_166008950.1">
    <property type="nucleotide sequence ID" value="NZ_CP049888.1"/>
</dbReference>
<dbReference type="Pfam" id="PF05866">
    <property type="entry name" value="RusA"/>
    <property type="match status" value="1"/>
</dbReference>
<name>A0A6G8AY53_9LACO</name>
<sequence>MKIFEAMIELRDDIDFGSGNDLQHNTRTNQVYRGAKYRKYKDYVIEVLEELADETKLAQIEAETELKCELAFIFDKLVLTKRNTRDLDNLTKPTNDAIQEALNIDDAQIVDLHVKKTNGPKKALFVRLSTVE</sequence>
<dbReference type="KEGG" id="wco:G7084_00225"/>
<keyword evidence="2" id="KW-1185">Reference proteome</keyword>
<dbReference type="SUPFAM" id="SSF103084">
    <property type="entry name" value="Holliday junction resolvase RusA"/>
    <property type="match status" value="1"/>
</dbReference>
<evidence type="ECO:0000313" key="2">
    <source>
        <dbReference type="Proteomes" id="UP000500741"/>
    </source>
</evidence>
<reference evidence="1 2" key="1">
    <citation type="submission" date="2020-03" db="EMBL/GenBank/DDBJ databases">
        <title>Weissella sp. nov., isolated from Cybister lewisianus.</title>
        <authorList>
            <person name="Hyun D.-W."/>
            <person name="Bae J.-W."/>
        </authorList>
    </citation>
    <scope>NUCLEOTIDE SEQUENCE [LARGE SCALE GENOMIC DNA]</scope>
    <source>
        <strain evidence="1 2">HDW19</strain>
    </source>
</reference>
<proteinExistence type="predicted"/>
<dbReference type="GO" id="GO:0006310">
    <property type="term" value="P:DNA recombination"/>
    <property type="evidence" value="ECO:0007669"/>
    <property type="project" value="InterPro"/>
</dbReference>
<gene>
    <name evidence="1" type="ORF">G7084_00225</name>
</gene>
<dbReference type="InterPro" id="IPR036614">
    <property type="entry name" value="RusA-like_sf"/>
</dbReference>
<accession>A0A6G8AY53</accession>
<dbReference type="EMBL" id="CP049888">
    <property type="protein sequence ID" value="QIL49885.1"/>
    <property type="molecule type" value="Genomic_DNA"/>
</dbReference>
<evidence type="ECO:0000313" key="1">
    <source>
        <dbReference type="EMBL" id="QIL49885.1"/>
    </source>
</evidence>
<dbReference type="GO" id="GO:0006281">
    <property type="term" value="P:DNA repair"/>
    <property type="evidence" value="ECO:0007669"/>
    <property type="project" value="InterPro"/>
</dbReference>
<dbReference type="Gene3D" id="3.30.1330.70">
    <property type="entry name" value="Holliday junction resolvase RusA"/>
    <property type="match status" value="1"/>
</dbReference>
<dbReference type="AlphaFoldDB" id="A0A6G8AY53"/>
<organism evidence="1 2">
    <name type="scientific">Weissella coleopterorum</name>
    <dbReference type="NCBI Taxonomy" id="2714949"/>
    <lineage>
        <taxon>Bacteria</taxon>
        <taxon>Bacillati</taxon>
        <taxon>Bacillota</taxon>
        <taxon>Bacilli</taxon>
        <taxon>Lactobacillales</taxon>
        <taxon>Lactobacillaceae</taxon>
        <taxon>Weissella</taxon>
    </lineage>
</organism>